<comment type="caution">
    <text evidence="2">The sequence shown here is derived from an EMBL/GenBank/DDBJ whole genome shotgun (WGS) entry which is preliminary data.</text>
</comment>
<gene>
    <name evidence="2" type="ORF">HDG70_000839</name>
</gene>
<reference evidence="2 3" key="1">
    <citation type="submission" date="2020-07" db="EMBL/GenBank/DDBJ databases">
        <title>Genomic Encyclopedia of Type Strains, Phase III (KMG-III): the genomes of soil and plant-associated and newly described type strains.</title>
        <authorList>
            <person name="Whitman W."/>
        </authorList>
    </citation>
    <scope>NUCLEOTIDE SEQUENCE [LARGE SCALE GENOMIC DNA]</scope>
    <source>
        <strain evidence="2 3">DSM 11255</strain>
    </source>
</reference>
<evidence type="ECO:0000313" key="3">
    <source>
        <dbReference type="Proteomes" id="UP000604066"/>
    </source>
</evidence>
<organism evidence="2 3">
    <name type="scientific">Carboxydothermus ferrireducens DSM 11255</name>
    <dbReference type="NCBI Taxonomy" id="1119529"/>
    <lineage>
        <taxon>Bacteria</taxon>
        <taxon>Bacillati</taxon>
        <taxon>Bacillota</taxon>
        <taxon>Clostridia</taxon>
        <taxon>Thermoanaerobacterales</taxon>
        <taxon>Thermoanaerobacteraceae</taxon>
        <taxon>Carboxydothermus</taxon>
    </lineage>
</organism>
<accession>A0ABX2RAN6</accession>
<evidence type="ECO:0000256" key="1">
    <source>
        <dbReference type="SAM" id="MobiDB-lite"/>
    </source>
</evidence>
<name>A0ABX2RAN6_9THEO</name>
<keyword evidence="3" id="KW-1185">Reference proteome</keyword>
<sequence>MFFLLKANPATGKAEKGRYESQEKKRSNQKQAHPQEIIPLQEIKDGAYKAYGRYYLICRVEGTNFSVMSDAETNARENAIIDILNRIDFPVQFITTTAVADTSMIANQMRERAESLPDDSKLKNYIELYAREMERMKYAREVLTQVSWLVLSCKDDEEELKRLKDRLGYLVTAFREQAGVVLTPITDFEQIMDNIHEIILPEEINRPSRLAVMGATEPVHFNAREAEQYLSRAG</sequence>
<evidence type="ECO:0000313" key="2">
    <source>
        <dbReference type="EMBL" id="NYE57133.1"/>
    </source>
</evidence>
<feature type="region of interest" description="Disordered" evidence="1">
    <location>
        <begin position="7"/>
        <end position="35"/>
    </location>
</feature>
<dbReference type="Proteomes" id="UP000604066">
    <property type="component" value="Unassembled WGS sequence"/>
</dbReference>
<protein>
    <submittedName>
        <fullName evidence="2">Uncharacterized protein</fullName>
    </submittedName>
</protein>
<proteinExistence type="predicted"/>
<dbReference type="EMBL" id="JACCBS010000001">
    <property type="protein sequence ID" value="NYE57133.1"/>
    <property type="molecule type" value="Genomic_DNA"/>
</dbReference>
<feature type="compositionally biased region" description="Basic and acidic residues" evidence="1">
    <location>
        <begin position="13"/>
        <end position="26"/>
    </location>
</feature>